<reference evidence="1" key="1">
    <citation type="submission" date="2020-12" db="EMBL/GenBank/DDBJ databases">
        <title>Metabolic potential, ecology and presence of endohyphal bacteria is reflected in genomic diversity of Mucoromycotina.</title>
        <authorList>
            <person name="Muszewska A."/>
            <person name="Okrasinska A."/>
            <person name="Steczkiewicz K."/>
            <person name="Drgas O."/>
            <person name="Orlowska M."/>
            <person name="Perlinska-Lenart U."/>
            <person name="Aleksandrzak-Piekarczyk T."/>
            <person name="Szatraj K."/>
            <person name="Zielenkiewicz U."/>
            <person name="Pilsyk S."/>
            <person name="Malc E."/>
            <person name="Mieczkowski P."/>
            <person name="Kruszewska J.S."/>
            <person name="Biernat P."/>
            <person name="Pawlowska J."/>
        </authorList>
    </citation>
    <scope>NUCLEOTIDE SEQUENCE</scope>
    <source>
        <strain evidence="1">WA0000051536</strain>
    </source>
</reference>
<sequence>MANSRTPIGRQVSRVQILTGIKLPAPKLNAIHEQTTKQIPASAKRGSLCELCFSSSYSIPVDAALQNHADRVATPKKTDGPFICYYLSQCHHITTFAGSMPHPLSLTEM</sequence>
<name>A0A8H7PL75_9FUNG</name>
<dbReference type="Proteomes" id="UP000612746">
    <property type="component" value="Unassembled WGS sequence"/>
</dbReference>
<comment type="caution">
    <text evidence="1">The sequence shown here is derived from an EMBL/GenBank/DDBJ whole genome shotgun (WGS) entry which is preliminary data.</text>
</comment>
<dbReference type="EMBL" id="JAEPRA010000014">
    <property type="protein sequence ID" value="KAG2176087.1"/>
    <property type="molecule type" value="Genomic_DNA"/>
</dbReference>
<accession>A0A8H7PL75</accession>
<evidence type="ECO:0000313" key="1">
    <source>
        <dbReference type="EMBL" id="KAG2176087.1"/>
    </source>
</evidence>
<protein>
    <submittedName>
        <fullName evidence="1">Uncharacterized protein</fullName>
    </submittedName>
</protein>
<keyword evidence="2" id="KW-1185">Reference proteome</keyword>
<proteinExistence type="predicted"/>
<dbReference type="AlphaFoldDB" id="A0A8H7PL75"/>
<gene>
    <name evidence="1" type="ORF">INT44_000566</name>
</gene>
<organism evidence="1 2">
    <name type="scientific">Umbelopsis vinacea</name>
    <dbReference type="NCBI Taxonomy" id="44442"/>
    <lineage>
        <taxon>Eukaryota</taxon>
        <taxon>Fungi</taxon>
        <taxon>Fungi incertae sedis</taxon>
        <taxon>Mucoromycota</taxon>
        <taxon>Mucoromycotina</taxon>
        <taxon>Umbelopsidomycetes</taxon>
        <taxon>Umbelopsidales</taxon>
        <taxon>Umbelopsidaceae</taxon>
        <taxon>Umbelopsis</taxon>
    </lineage>
</organism>
<evidence type="ECO:0000313" key="2">
    <source>
        <dbReference type="Proteomes" id="UP000612746"/>
    </source>
</evidence>